<keyword evidence="1" id="KW-1133">Transmembrane helix</keyword>
<accession>A0A345II70</accession>
<protein>
    <submittedName>
        <fullName evidence="2">Uncharacterized protein</fullName>
    </submittedName>
</protein>
<feature type="transmembrane region" description="Helical" evidence="1">
    <location>
        <begin position="106"/>
        <end position="126"/>
    </location>
</feature>
<dbReference type="EMBL" id="CP031158">
    <property type="protein sequence ID" value="AXG99392.1"/>
    <property type="molecule type" value="Genomic_DNA"/>
</dbReference>
<sequence>MTPSPAAPARVRPLPALAAFSLFALLSLLFGLSQVGWHLSRLPGWFFLAALVVGAVGVLGAWLTGQDHPGRPVWQRAVLRGLGWAMPVAGLIAAGEVLDGSWKHPVTFALVWSVMGLGYGWTSLALDRPAAGSGRPETR</sequence>
<keyword evidence="1" id="KW-0472">Membrane</keyword>
<dbReference type="Proteomes" id="UP000253744">
    <property type="component" value="Chromosome"/>
</dbReference>
<reference evidence="2 3" key="1">
    <citation type="submission" date="2018-07" db="EMBL/GenBank/DDBJ databases">
        <title>Complete Genome and Methylome Analysis of Deinococcus wulumuqiensis NEB 479.</title>
        <authorList>
            <person name="Fomenkov A."/>
            <person name="Luyten Y."/>
            <person name="Vincze T."/>
            <person name="Anton B.P."/>
            <person name="Clark T."/>
            <person name="Roberts R.J."/>
            <person name="Morgan R.D."/>
        </authorList>
    </citation>
    <scope>NUCLEOTIDE SEQUENCE [LARGE SCALE GENOMIC DNA]</scope>
    <source>
        <strain evidence="2 3">NEB 479</strain>
    </source>
</reference>
<dbReference type="AlphaFoldDB" id="A0A345II70"/>
<evidence type="ECO:0000256" key="1">
    <source>
        <dbReference type="SAM" id="Phobius"/>
    </source>
</evidence>
<evidence type="ECO:0000313" key="3">
    <source>
        <dbReference type="Proteomes" id="UP000253744"/>
    </source>
</evidence>
<keyword evidence="1" id="KW-0812">Transmembrane</keyword>
<feature type="transmembrane region" description="Helical" evidence="1">
    <location>
        <begin position="77"/>
        <end position="94"/>
    </location>
</feature>
<name>A0A345II70_9DEIO</name>
<proteinExistence type="predicted"/>
<dbReference type="KEGG" id="dwu:DVJ83_09865"/>
<dbReference type="RefSeq" id="WP_114672224.1">
    <property type="nucleotide sequence ID" value="NZ_CP031158.1"/>
</dbReference>
<organism evidence="2 3">
    <name type="scientific">Deinococcus wulumuqiensis</name>
    <dbReference type="NCBI Taxonomy" id="980427"/>
    <lineage>
        <taxon>Bacteria</taxon>
        <taxon>Thermotogati</taxon>
        <taxon>Deinococcota</taxon>
        <taxon>Deinococci</taxon>
        <taxon>Deinococcales</taxon>
        <taxon>Deinococcaceae</taxon>
        <taxon>Deinococcus</taxon>
    </lineage>
</organism>
<evidence type="ECO:0000313" key="2">
    <source>
        <dbReference type="EMBL" id="AXG99392.1"/>
    </source>
</evidence>
<feature type="transmembrane region" description="Helical" evidence="1">
    <location>
        <begin position="43"/>
        <end position="65"/>
    </location>
</feature>
<gene>
    <name evidence="2" type="ORF">DVJ83_09865</name>
</gene>